<accession>A0ABD1LYN1</accession>
<reference evidence="2 3" key="1">
    <citation type="submission" date="2024-08" db="EMBL/GenBank/DDBJ databases">
        <title>Insights into the chromosomal genome structure of Flemingia macrophylla.</title>
        <authorList>
            <person name="Ding Y."/>
            <person name="Zhao Y."/>
            <person name="Bi W."/>
            <person name="Wu M."/>
            <person name="Zhao G."/>
            <person name="Gong Y."/>
            <person name="Li W."/>
            <person name="Zhang P."/>
        </authorList>
    </citation>
    <scope>NUCLEOTIDE SEQUENCE [LARGE SCALE GENOMIC DNA]</scope>
    <source>
        <strain evidence="2">DYQJB</strain>
        <tissue evidence="2">Leaf</tissue>
    </source>
</reference>
<name>A0ABD1LYN1_9FABA</name>
<feature type="region of interest" description="Disordered" evidence="1">
    <location>
        <begin position="93"/>
        <end position="114"/>
    </location>
</feature>
<dbReference type="AlphaFoldDB" id="A0ABD1LYN1"/>
<dbReference type="EMBL" id="JBGMDY010000007">
    <property type="protein sequence ID" value="KAL2328628.1"/>
    <property type="molecule type" value="Genomic_DNA"/>
</dbReference>
<sequence>MEGWSLKSSACLHMNERWCVMEMNYLGRQEKQSISSAFTIASFIIFSGLRRPLRVNYHCFLPKASLPGPLFHPLLRIFINHTICTPTPTLYSPTHPHSTPYLSTTPPAYSGSLPESVSLSQYAAPTPIPPPNSHPKL</sequence>
<evidence type="ECO:0000313" key="2">
    <source>
        <dbReference type="EMBL" id="KAL2328628.1"/>
    </source>
</evidence>
<dbReference type="Proteomes" id="UP001603857">
    <property type="component" value="Unassembled WGS sequence"/>
</dbReference>
<evidence type="ECO:0000256" key="1">
    <source>
        <dbReference type="SAM" id="MobiDB-lite"/>
    </source>
</evidence>
<comment type="caution">
    <text evidence="2">The sequence shown here is derived from an EMBL/GenBank/DDBJ whole genome shotgun (WGS) entry which is preliminary data.</text>
</comment>
<organism evidence="2 3">
    <name type="scientific">Flemingia macrophylla</name>
    <dbReference type="NCBI Taxonomy" id="520843"/>
    <lineage>
        <taxon>Eukaryota</taxon>
        <taxon>Viridiplantae</taxon>
        <taxon>Streptophyta</taxon>
        <taxon>Embryophyta</taxon>
        <taxon>Tracheophyta</taxon>
        <taxon>Spermatophyta</taxon>
        <taxon>Magnoliopsida</taxon>
        <taxon>eudicotyledons</taxon>
        <taxon>Gunneridae</taxon>
        <taxon>Pentapetalae</taxon>
        <taxon>rosids</taxon>
        <taxon>fabids</taxon>
        <taxon>Fabales</taxon>
        <taxon>Fabaceae</taxon>
        <taxon>Papilionoideae</taxon>
        <taxon>50 kb inversion clade</taxon>
        <taxon>NPAAA clade</taxon>
        <taxon>indigoferoid/millettioid clade</taxon>
        <taxon>Phaseoleae</taxon>
        <taxon>Flemingia</taxon>
    </lineage>
</organism>
<gene>
    <name evidence="2" type="ORF">Fmac_022055</name>
</gene>
<proteinExistence type="predicted"/>
<evidence type="ECO:0000313" key="3">
    <source>
        <dbReference type="Proteomes" id="UP001603857"/>
    </source>
</evidence>
<protein>
    <submittedName>
        <fullName evidence="2">Uncharacterized protein</fullName>
    </submittedName>
</protein>
<keyword evidence="3" id="KW-1185">Reference proteome</keyword>